<name>A0A1X0WTI6_STROR</name>
<organism evidence="1 2">
    <name type="scientific">Streptococcus oralis subsp. tigurinus</name>
    <dbReference type="NCBI Taxonomy" id="1077464"/>
    <lineage>
        <taxon>Bacteria</taxon>
        <taxon>Bacillati</taxon>
        <taxon>Bacillota</taxon>
        <taxon>Bacilli</taxon>
        <taxon>Lactobacillales</taxon>
        <taxon>Streptococcaceae</taxon>
        <taxon>Streptococcus</taxon>
    </lineage>
</organism>
<dbReference type="EMBL" id="LNVG01000006">
    <property type="protein sequence ID" value="ORJ30078.1"/>
    <property type="molecule type" value="Genomic_DNA"/>
</dbReference>
<evidence type="ECO:0008006" key="3">
    <source>
        <dbReference type="Google" id="ProtNLM"/>
    </source>
</evidence>
<comment type="caution">
    <text evidence="1">The sequence shown here is derived from an EMBL/GenBank/DDBJ whole genome shotgun (WGS) entry which is preliminary data.</text>
</comment>
<evidence type="ECO:0000313" key="2">
    <source>
        <dbReference type="Proteomes" id="UP000192789"/>
    </source>
</evidence>
<dbReference type="AlphaFoldDB" id="A0A1X0WTI6"/>
<dbReference type="Proteomes" id="UP000192789">
    <property type="component" value="Unassembled WGS sequence"/>
</dbReference>
<gene>
    <name evidence="1" type="ORF">ATE35_03460</name>
</gene>
<accession>A0A1X0WTI6</accession>
<evidence type="ECO:0000313" key="1">
    <source>
        <dbReference type="EMBL" id="ORJ30078.1"/>
    </source>
</evidence>
<proteinExistence type="predicted"/>
<reference evidence="1 2" key="1">
    <citation type="journal article" date="2016" name="PLoS ONE">
        <title>Comparative Genomics Analysis of Streptococcus tigurinus Strains Identifies Genetic Elements Specifically and Uniquely Present in Highly Virulent Strains.</title>
        <authorList>
            <person name="Diene S.M."/>
            <person name="Francois P."/>
            <person name="Zbinden A."/>
            <person name="Entenza J.M."/>
            <person name="Resch G."/>
        </authorList>
    </citation>
    <scope>NUCLEOTIDE SEQUENCE [LARGE SCALE GENOMIC DNA]</scope>
    <source>
        <strain evidence="1 2">AZ_14</strain>
    </source>
</reference>
<sequence length="591" mass="69095">MANNRKIETLGVSHLSTFIDKHELLQSYFDRNDKTPVWDGEIHVLKSPSEKKDEILGKVPVQIKTTRQKKDVLKSFSLDTRDLELYKPNGGVVLFVVWLNEDNGLRYIYYKSLPPLSIKNLLKKSKLKNKSTNRKKLSIEIFKLDEKKMYPMLVDFINNSQKQYSFINVEGISVEDIPDDKTLKFYFYGQEKEEIFNYQEEHDLFIYYLDPITGIEIPLENTIKIVETEEETDLIIKIGDYVFQDVKRHRFPDGSVQLHFGESFTMSFDIKKKQFKFNYTRPDLLSKAIKCTQVFQELGKIGYFTLNGNKIELDERSIKDISSLDLEADIKGLLKISNFMKKMGIQKDVDLSCFDKQSQRNLNILYSGIVLKKKVALNYNESKLLHLNIANIHIITLYSFLSDKNGTMIDIFTETPWCREGETEDEDYLDNSIFEVFEPNDWLKIDNCKIDSVIASYQRLVDNKLKYEGADRTILKIVIAADMAEDKTKRELLLNWAQCLSDWNLKYSQNSEMAIINDLQIKSRVRKLNSKEMEILSNILVNSNDNYELCFGSSVLLKSKPQADLFWNKLDNETKERYKDFPIYTLYMKLS</sequence>
<protein>
    <recommendedName>
        <fullName evidence="3">DUF4365 domain-containing protein</fullName>
    </recommendedName>
</protein>
<dbReference type="RefSeq" id="WP_084933269.1">
    <property type="nucleotide sequence ID" value="NZ_LNVG01000006.1"/>
</dbReference>